<gene>
    <name evidence="1" type="ORF">OC940_04100</name>
</gene>
<name>A0A9X2XDK2_9PSED</name>
<accession>A0A9X2XDK2</accession>
<keyword evidence="2" id="KW-1185">Reference proteome</keyword>
<evidence type="ECO:0000313" key="1">
    <source>
        <dbReference type="EMBL" id="MCU7246985.1"/>
    </source>
</evidence>
<dbReference type="EMBL" id="JAOSKY010000002">
    <property type="protein sequence ID" value="MCU7246985.1"/>
    <property type="molecule type" value="Genomic_DNA"/>
</dbReference>
<dbReference type="AlphaFoldDB" id="A0A9X2XDK2"/>
<organism evidence="1 2">
    <name type="scientific">Pseudomonas koreensis</name>
    <dbReference type="NCBI Taxonomy" id="198620"/>
    <lineage>
        <taxon>Bacteria</taxon>
        <taxon>Pseudomonadati</taxon>
        <taxon>Pseudomonadota</taxon>
        <taxon>Gammaproteobacteria</taxon>
        <taxon>Pseudomonadales</taxon>
        <taxon>Pseudomonadaceae</taxon>
        <taxon>Pseudomonas</taxon>
    </lineage>
</organism>
<comment type="caution">
    <text evidence="1">The sequence shown here is derived from an EMBL/GenBank/DDBJ whole genome shotgun (WGS) entry which is preliminary data.</text>
</comment>
<evidence type="ECO:0000313" key="2">
    <source>
        <dbReference type="Proteomes" id="UP001139955"/>
    </source>
</evidence>
<reference evidence="1" key="1">
    <citation type="submission" date="2022-09" db="EMBL/GenBank/DDBJ databases">
        <authorList>
            <person name="Cesa-Luna C."/>
            <person name="Girard L."/>
            <person name="Lood C."/>
            <person name="Hofte M."/>
            <person name="De Mot R."/>
        </authorList>
    </citation>
    <scope>NUCLEOTIDE SEQUENCE</scope>
    <source>
        <strain evidence="1">B1M3-32</strain>
    </source>
</reference>
<protein>
    <submittedName>
        <fullName evidence="1">Uncharacterized protein</fullName>
    </submittedName>
</protein>
<dbReference type="Proteomes" id="UP001139955">
    <property type="component" value="Unassembled WGS sequence"/>
</dbReference>
<dbReference type="RefSeq" id="WP_301621060.1">
    <property type="nucleotide sequence ID" value="NZ_JAOSKY010000002.1"/>
</dbReference>
<proteinExistence type="predicted"/>
<reference evidence="1" key="2">
    <citation type="journal article" date="2023" name="mSystems">
        <title>Charting the Lipopeptidome of Nonpathogenic Pseudomonas.</title>
        <authorList>
            <person name="Cesa-Luna C."/>
            <person name="Geudens N."/>
            <person name="Girard L."/>
            <person name="De Roo V."/>
            <person name="Maklad H.R."/>
            <person name="Martins J.C."/>
            <person name="Hofte M."/>
            <person name="De Mot R."/>
        </authorList>
    </citation>
    <scope>NUCLEOTIDE SEQUENCE</scope>
    <source>
        <strain evidence="1">B1M3-32</strain>
    </source>
</reference>
<sequence length="309" mass="34768">MTGSTSKQYDYPWEDTLILAFRDMQWIQAFNNLTAYNKKLREAGDDLDKRKKVQLEKPKPTLPPLLAKLDGHAENSTADVISSSKNRYFLLEFKSDRSKIRSESDKFIHHLMSEIKFGNENHAPFETLSRNGHFFIYAETPPSDPEEKPTPDAIAFGEGRALGLKASPYIDEIRKTPDNEPFAAEKLLHGSIGWEFPDMLAYLETLTSLHGKVTGDGSKSGAGRHPMKVAIATQNGLFWPYSDLSDVLAMTRIFGQNLATALSVVQKRYDNKLNDLKPIANDPHLLAELIKKKKAAKKPKPTNSPTRRI</sequence>